<organism evidence="1 2">
    <name type="scientific">Panagrolaimus sp. ES5</name>
    <dbReference type="NCBI Taxonomy" id="591445"/>
    <lineage>
        <taxon>Eukaryota</taxon>
        <taxon>Metazoa</taxon>
        <taxon>Ecdysozoa</taxon>
        <taxon>Nematoda</taxon>
        <taxon>Chromadorea</taxon>
        <taxon>Rhabditida</taxon>
        <taxon>Tylenchina</taxon>
        <taxon>Panagrolaimomorpha</taxon>
        <taxon>Panagrolaimoidea</taxon>
        <taxon>Panagrolaimidae</taxon>
        <taxon>Panagrolaimus</taxon>
    </lineage>
</organism>
<name>A0AC34GUV2_9BILA</name>
<evidence type="ECO:0000313" key="1">
    <source>
        <dbReference type="Proteomes" id="UP000887579"/>
    </source>
</evidence>
<dbReference type="WBParaSite" id="ES5_v2.g8398.t1">
    <property type="protein sequence ID" value="ES5_v2.g8398.t1"/>
    <property type="gene ID" value="ES5_v2.g8398"/>
</dbReference>
<dbReference type="Proteomes" id="UP000887579">
    <property type="component" value="Unplaced"/>
</dbReference>
<sequence>MSATVHETTSASHDPVRLRFENHPDQHHSKAITTTTIPNPINPRRTSIIIEERPRTNLTTTFEDSDAFNHLLLPALSEFFGTLIYVLFTNLFGISGTSAVAKLGLSIMDGAVLAALITALSPFGGLHFNPATTLGTMMSLNMRLIPGAVIIFVQFFGAFFGSMLSRALLRSSTFLDAFSNLGIVDLPNQYPPVEEFEHSQFSNRFQIYLMDSILTSFIVFVFLFSSTNSPTASVATSTGLARTVTAYISYQTFGQANNFARLLANYVISSIFLSDNNVWRFIYLYVFAMFTAPIIAAILYWAMNSARLPRLDSTQPTNSQTITTISR</sequence>
<accession>A0AC34GUV2</accession>
<proteinExistence type="predicted"/>
<reference evidence="2" key="1">
    <citation type="submission" date="2022-11" db="UniProtKB">
        <authorList>
            <consortium name="WormBaseParasite"/>
        </authorList>
    </citation>
    <scope>IDENTIFICATION</scope>
</reference>
<evidence type="ECO:0000313" key="2">
    <source>
        <dbReference type="WBParaSite" id="ES5_v2.g8398.t1"/>
    </source>
</evidence>
<protein>
    <submittedName>
        <fullName evidence="2">Aquaporin</fullName>
    </submittedName>
</protein>